<dbReference type="InterPro" id="IPR039498">
    <property type="entry name" value="NTP_transf_5"/>
</dbReference>
<dbReference type="EMBL" id="FWXW01000007">
    <property type="protein sequence ID" value="SMC78649.1"/>
    <property type="molecule type" value="Genomic_DNA"/>
</dbReference>
<dbReference type="AlphaFoldDB" id="A0A1W2C0E6"/>
<reference evidence="1 2" key="1">
    <citation type="submission" date="2017-04" db="EMBL/GenBank/DDBJ databases">
        <authorList>
            <person name="Afonso C.L."/>
            <person name="Miller P.J."/>
            <person name="Scott M.A."/>
            <person name="Spackman E."/>
            <person name="Goraichik I."/>
            <person name="Dimitrov K.M."/>
            <person name="Suarez D.L."/>
            <person name="Swayne D.E."/>
        </authorList>
    </citation>
    <scope>NUCLEOTIDE SEQUENCE [LARGE SCALE GENOMIC DNA]</scope>
    <source>
        <strain evidence="1 2">DSM 12816</strain>
    </source>
</reference>
<protein>
    <submittedName>
        <fullName evidence="1">Uncharacterized nucleotidyltransferase</fullName>
    </submittedName>
</protein>
<proteinExistence type="predicted"/>
<accession>A0A1W2C0E6</accession>
<gene>
    <name evidence="1" type="ORF">SAMN02745168_2489</name>
</gene>
<sequence length="387" mass="44259">MNIGNLFQVTGMNESHRELCRLYAAESAGPEEITAYFSGIRLEEEKWDSACMVASMCARHGYEGVPPELLPRIRGILRYYRMLNAGRIAGTCRLIRLYNDAGIPVMVIKGASILTCYEPNHIRHMWDTDILVPAGEYRRAVEIAISQGFSGGESPHSVNLKRDRMEDIDVHKIFMKELLSRGPEKFWPEGPEVRRSGAVFQVPEFNTLFVQILTNSFSNLAEVGNHGAKIKWFMDVDFFISRPEDLDWERVISLSKMLGVAPHANTVLCLYDRLAPGRFDYASIAPRLSEERQVARCLAVLRQCRRANLLFENPPENASIPRLVGIHIRWLWTNNRIKNPDSLLTNLRTFPSYLRCELRVKSLWQLPGVALGKIRGRMREEKETQRG</sequence>
<dbReference type="OrthoDB" id="9773927at2"/>
<dbReference type="Pfam" id="PF14907">
    <property type="entry name" value="NTP_transf_5"/>
    <property type="match status" value="1"/>
</dbReference>
<keyword evidence="2" id="KW-1185">Reference proteome</keyword>
<dbReference type="Proteomes" id="UP000192790">
    <property type="component" value="Unassembled WGS sequence"/>
</dbReference>
<dbReference type="GO" id="GO:0016740">
    <property type="term" value="F:transferase activity"/>
    <property type="evidence" value="ECO:0007669"/>
    <property type="project" value="UniProtKB-KW"/>
</dbReference>
<name>A0A1W2C0E6_9FIRM</name>
<dbReference type="RefSeq" id="WP_159448107.1">
    <property type="nucleotide sequence ID" value="NZ_FWXW01000007.1"/>
</dbReference>
<dbReference type="STRING" id="1122930.SAMN02745168_2489"/>
<organism evidence="1 2">
    <name type="scientific">Papillibacter cinnamivorans DSM 12816</name>
    <dbReference type="NCBI Taxonomy" id="1122930"/>
    <lineage>
        <taxon>Bacteria</taxon>
        <taxon>Bacillati</taxon>
        <taxon>Bacillota</taxon>
        <taxon>Clostridia</taxon>
        <taxon>Eubacteriales</taxon>
        <taxon>Oscillospiraceae</taxon>
        <taxon>Papillibacter</taxon>
    </lineage>
</organism>
<evidence type="ECO:0000313" key="1">
    <source>
        <dbReference type="EMBL" id="SMC78649.1"/>
    </source>
</evidence>
<keyword evidence="1" id="KW-0808">Transferase</keyword>
<evidence type="ECO:0000313" key="2">
    <source>
        <dbReference type="Proteomes" id="UP000192790"/>
    </source>
</evidence>